<dbReference type="Proteomes" id="UP001154078">
    <property type="component" value="Chromosome 9"/>
</dbReference>
<organism evidence="8 9">
    <name type="scientific">Brassicogethes aeneus</name>
    <name type="common">Rape pollen beetle</name>
    <name type="synonym">Meligethes aeneus</name>
    <dbReference type="NCBI Taxonomy" id="1431903"/>
    <lineage>
        <taxon>Eukaryota</taxon>
        <taxon>Metazoa</taxon>
        <taxon>Ecdysozoa</taxon>
        <taxon>Arthropoda</taxon>
        <taxon>Hexapoda</taxon>
        <taxon>Insecta</taxon>
        <taxon>Pterygota</taxon>
        <taxon>Neoptera</taxon>
        <taxon>Endopterygota</taxon>
        <taxon>Coleoptera</taxon>
        <taxon>Polyphaga</taxon>
        <taxon>Cucujiformia</taxon>
        <taxon>Nitidulidae</taxon>
        <taxon>Meligethinae</taxon>
        <taxon>Brassicogethes</taxon>
    </lineage>
</organism>
<sequence length="762" mass="87886">MDPNHRMTSEEILKHSFFTHDRFPQRFLPALREKVNLEFNNPLLRKFKTEIIMSTDKKDEVKPRRSSNDQRWRFTLHEGSMKRKYSCDVVSNENDKSLITLTKSSQRLNVTQKNNSTMKPSKEKAKGNNMLEMQMLEKSLESLAKFSTKEERPLSAQKESLSPLLRTSPQQFQSLHYHLNDFQKSPNILQPSINNISFNKDFTKKVTPVTTSSNQRPAYLKKLERNIVLENYSTTNDESSPLWLNSFSTNLRRRKECSKGKIDDFVLPNLPGASGSPHKPKKKSLPEIDLSHSNQVTPYFDYVIPIFHRDVKPENVLVSSLGVVKLCDFGFTRHVSTMNEPYTEYVATRWYRAPELLVGKPNYGAPVDIWAIGCLFAEMITGDPIYPGDSDIDQLYLIVKMLGKPCLRHQQLMLKNAQLKGMIKSPTGENNLYKTFPSWSLQAIDFLSGCIKMDPNHRMTSEEILKHSFFTHDRFPQRFLPALREKVNLDFNNPLLRKFKTEIIMSTDKKDEVKPRRSSNDQRWRFTFHEGSMKRKYSCDVVNNENDKSLITLTKSSQRLNVTQKNNSTMKSSKEKAKGNNMLEMQMLEKSLESLAKFSTKEERPLSAQKESLSPLLRTSPQQFQSLHYHLNDFQKSPNILQPSINNISFNKDFTKKVTPVTTSSNQRPAYLKKLERNIVLENYSTTNDESSPLWLNSFSTNLRRRKECSKGKIDDFVLPNLPGASGSPHKPKKKSLPEIDLSHSNQVTPVSVTVDKKLPLY</sequence>
<evidence type="ECO:0000256" key="2">
    <source>
        <dbReference type="ARBA" id="ARBA00022679"/>
    </source>
</evidence>
<dbReference type="OrthoDB" id="548217at2759"/>
<dbReference type="InterPro" id="IPR050117">
    <property type="entry name" value="MAPK"/>
</dbReference>
<dbReference type="GO" id="GO:0005524">
    <property type="term" value="F:ATP binding"/>
    <property type="evidence" value="ECO:0007669"/>
    <property type="project" value="UniProtKB-KW"/>
</dbReference>
<evidence type="ECO:0000259" key="7">
    <source>
        <dbReference type="PROSITE" id="PS50011"/>
    </source>
</evidence>
<feature type="domain" description="Protein kinase" evidence="7">
    <location>
        <begin position="161"/>
        <end position="470"/>
    </location>
</feature>
<evidence type="ECO:0000313" key="9">
    <source>
        <dbReference type="Proteomes" id="UP001154078"/>
    </source>
</evidence>
<keyword evidence="1" id="KW-0723">Serine/threonine-protein kinase</keyword>
<evidence type="ECO:0000256" key="1">
    <source>
        <dbReference type="ARBA" id="ARBA00022527"/>
    </source>
</evidence>
<keyword evidence="3" id="KW-0547">Nucleotide-binding</keyword>
<dbReference type="EMBL" id="OV121140">
    <property type="protein sequence ID" value="CAH0563907.1"/>
    <property type="molecule type" value="Genomic_DNA"/>
</dbReference>
<keyword evidence="4" id="KW-0418">Kinase</keyword>
<dbReference type="Gene3D" id="1.10.510.10">
    <property type="entry name" value="Transferase(Phosphotransferase) domain 1"/>
    <property type="match status" value="1"/>
</dbReference>
<proteinExistence type="predicted"/>
<keyword evidence="9" id="KW-1185">Reference proteome</keyword>
<evidence type="ECO:0000256" key="4">
    <source>
        <dbReference type="ARBA" id="ARBA00022777"/>
    </source>
</evidence>
<dbReference type="InterPro" id="IPR000719">
    <property type="entry name" value="Prot_kinase_dom"/>
</dbReference>
<reference evidence="8" key="1">
    <citation type="submission" date="2021-12" db="EMBL/GenBank/DDBJ databases">
        <authorList>
            <person name="King R."/>
        </authorList>
    </citation>
    <scope>NUCLEOTIDE SEQUENCE</scope>
</reference>
<dbReference type="InterPro" id="IPR011009">
    <property type="entry name" value="Kinase-like_dom_sf"/>
</dbReference>
<gene>
    <name evidence="8" type="ORF">MELIAE_LOCUS12590</name>
</gene>
<feature type="compositionally biased region" description="Polar residues" evidence="6">
    <location>
        <begin position="743"/>
        <end position="752"/>
    </location>
</feature>
<evidence type="ECO:0000256" key="3">
    <source>
        <dbReference type="ARBA" id="ARBA00022741"/>
    </source>
</evidence>
<evidence type="ECO:0000256" key="6">
    <source>
        <dbReference type="SAM" id="MobiDB-lite"/>
    </source>
</evidence>
<dbReference type="PROSITE" id="PS00108">
    <property type="entry name" value="PROTEIN_KINASE_ST"/>
    <property type="match status" value="1"/>
</dbReference>
<dbReference type="InterPro" id="IPR008271">
    <property type="entry name" value="Ser/Thr_kinase_AS"/>
</dbReference>
<keyword evidence="2" id="KW-0808">Transferase</keyword>
<dbReference type="PANTHER" id="PTHR24055">
    <property type="entry name" value="MITOGEN-ACTIVATED PROTEIN KINASE"/>
    <property type="match status" value="1"/>
</dbReference>
<evidence type="ECO:0000256" key="5">
    <source>
        <dbReference type="ARBA" id="ARBA00022840"/>
    </source>
</evidence>
<dbReference type="FunFam" id="1.10.510.10:FF:000624">
    <property type="entry name" value="Mitogen-activated protein kinase"/>
    <property type="match status" value="1"/>
</dbReference>
<keyword evidence="5" id="KW-0067">ATP-binding</keyword>
<dbReference type="SUPFAM" id="SSF56112">
    <property type="entry name" value="Protein kinase-like (PK-like)"/>
    <property type="match status" value="1"/>
</dbReference>
<dbReference type="AlphaFoldDB" id="A0A9P0FPH5"/>
<evidence type="ECO:0000313" key="8">
    <source>
        <dbReference type="EMBL" id="CAH0563907.1"/>
    </source>
</evidence>
<dbReference type="GO" id="GO:0004674">
    <property type="term" value="F:protein serine/threonine kinase activity"/>
    <property type="evidence" value="ECO:0007669"/>
    <property type="project" value="UniProtKB-KW"/>
</dbReference>
<dbReference type="SMART" id="SM00220">
    <property type="entry name" value="S_TKc"/>
    <property type="match status" value="1"/>
</dbReference>
<accession>A0A9P0FPH5</accession>
<dbReference type="PROSITE" id="PS50011">
    <property type="entry name" value="PROTEIN_KINASE_DOM"/>
    <property type="match status" value="1"/>
</dbReference>
<dbReference type="Pfam" id="PF00069">
    <property type="entry name" value="Pkinase"/>
    <property type="match status" value="1"/>
</dbReference>
<name>A0A9P0FPH5_BRAAE</name>
<feature type="region of interest" description="Disordered" evidence="6">
    <location>
        <begin position="720"/>
        <end position="755"/>
    </location>
</feature>
<protein>
    <recommendedName>
        <fullName evidence="7">Protein kinase domain-containing protein</fullName>
    </recommendedName>
</protein>